<dbReference type="Gene3D" id="2.40.128.660">
    <property type="entry name" value="Uncharacterised protein PF15525, DUF4652"/>
    <property type="match status" value="1"/>
</dbReference>
<evidence type="ECO:0000259" key="3">
    <source>
        <dbReference type="Pfam" id="PF13490"/>
    </source>
</evidence>
<organism evidence="4 5">
    <name type="scientific">Clostridium subterminale</name>
    <dbReference type="NCBI Taxonomy" id="1550"/>
    <lineage>
        <taxon>Bacteria</taxon>
        <taxon>Bacillati</taxon>
        <taxon>Bacillota</taxon>
        <taxon>Clostridia</taxon>
        <taxon>Eubacteriales</taxon>
        <taxon>Clostridiaceae</taxon>
        <taxon>Clostridium</taxon>
    </lineage>
</organism>
<gene>
    <name evidence="4" type="ORF">GCM10008908_18180</name>
</gene>
<sequence>MKCSQCKDKLTEYIEGNLSAEADEEMRSHLLTCQSCKDDYDKEVLEYKAFKEAFSYENINFKNSTSKIIESIDKNKYTKGRRGVRRKYKGGLAIAAAFLLGVIVTPVAMKLMNGKEMLSAASSGIEDKAAKQDETSKTEVKDENISKETKENVPDVASSDEKVIDNVKMSSNVNIVGLYSKTEVSIDKKLTFNTPFIATADGKYEASIEGKGENAIEEGIGILYIKDTSTNKMYEYTATEKESQQSPLSISWYDDTHIMIVHGLGYGTLVNGERIVILDVTTGEQMLIATAKDKERFVSITRENDSLILKYVLYLDDMMNDKEDKSKTFDNYILGDVIEGE</sequence>
<feature type="transmembrane region" description="Helical" evidence="2">
    <location>
        <begin position="91"/>
        <end position="109"/>
    </location>
</feature>
<accession>A0ABN1KNR9</accession>
<dbReference type="RefSeq" id="WP_343825720.1">
    <property type="nucleotide sequence ID" value="NZ_BAAACI010000006.1"/>
</dbReference>
<feature type="domain" description="Putative zinc-finger" evidence="3">
    <location>
        <begin position="3"/>
        <end position="36"/>
    </location>
</feature>
<keyword evidence="5" id="KW-1185">Reference proteome</keyword>
<dbReference type="Proteomes" id="UP001501047">
    <property type="component" value="Unassembled WGS sequence"/>
</dbReference>
<protein>
    <recommendedName>
        <fullName evidence="3">Putative zinc-finger domain-containing protein</fullName>
    </recommendedName>
</protein>
<dbReference type="Pfam" id="PF15525">
    <property type="entry name" value="DUF4652"/>
    <property type="match status" value="1"/>
</dbReference>
<comment type="caution">
    <text evidence="4">The sequence shown here is derived from an EMBL/GenBank/DDBJ whole genome shotgun (WGS) entry which is preliminary data.</text>
</comment>
<evidence type="ECO:0000256" key="2">
    <source>
        <dbReference type="SAM" id="Phobius"/>
    </source>
</evidence>
<keyword evidence="2" id="KW-0812">Transmembrane</keyword>
<dbReference type="Pfam" id="PF13490">
    <property type="entry name" value="zf-HC2"/>
    <property type="match status" value="1"/>
</dbReference>
<evidence type="ECO:0000313" key="5">
    <source>
        <dbReference type="Proteomes" id="UP001501047"/>
    </source>
</evidence>
<keyword evidence="2" id="KW-0472">Membrane</keyword>
<feature type="region of interest" description="Disordered" evidence="1">
    <location>
        <begin position="124"/>
        <end position="158"/>
    </location>
</feature>
<reference evidence="4 5" key="1">
    <citation type="journal article" date="2019" name="Int. J. Syst. Evol. Microbiol.">
        <title>The Global Catalogue of Microorganisms (GCM) 10K type strain sequencing project: providing services to taxonomists for standard genome sequencing and annotation.</title>
        <authorList>
            <consortium name="The Broad Institute Genomics Platform"/>
            <consortium name="The Broad Institute Genome Sequencing Center for Infectious Disease"/>
            <person name="Wu L."/>
            <person name="Ma J."/>
        </authorList>
    </citation>
    <scope>NUCLEOTIDE SEQUENCE [LARGE SCALE GENOMIC DNA]</scope>
    <source>
        <strain evidence="4 5">JCM 1417</strain>
    </source>
</reference>
<dbReference type="InterPro" id="IPR027383">
    <property type="entry name" value="Znf_put"/>
</dbReference>
<evidence type="ECO:0000313" key="4">
    <source>
        <dbReference type="EMBL" id="GAA0772274.1"/>
    </source>
</evidence>
<evidence type="ECO:0000256" key="1">
    <source>
        <dbReference type="SAM" id="MobiDB-lite"/>
    </source>
</evidence>
<name>A0ABN1KNR9_CLOSU</name>
<feature type="compositionally biased region" description="Basic and acidic residues" evidence="1">
    <location>
        <begin position="125"/>
        <end position="158"/>
    </location>
</feature>
<dbReference type="InterPro" id="IPR028102">
    <property type="entry name" value="DUF4652"/>
</dbReference>
<proteinExistence type="predicted"/>
<keyword evidence="2" id="KW-1133">Transmembrane helix</keyword>
<dbReference type="EMBL" id="BAAACI010000006">
    <property type="protein sequence ID" value="GAA0772274.1"/>
    <property type="molecule type" value="Genomic_DNA"/>
</dbReference>